<dbReference type="OMA" id="EENMVAM"/>
<feature type="compositionally biased region" description="Acidic residues" evidence="1">
    <location>
        <begin position="283"/>
        <end position="293"/>
    </location>
</feature>
<dbReference type="HOGENOM" id="CLU_950049_0_0_1"/>
<gene>
    <name evidence="2" type="ORF">UCREL1_289</name>
</gene>
<dbReference type="EMBL" id="KB705404">
    <property type="protein sequence ID" value="EMR72651.1"/>
    <property type="molecule type" value="Genomic_DNA"/>
</dbReference>
<dbReference type="AlphaFoldDB" id="M7TRT1"/>
<evidence type="ECO:0000313" key="2">
    <source>
        <dbReference type="EMBL" id="EMR72651.1"/>
    </source>
</evidence>
<dbReference type="Proteomes" id="UP000012174">
    <property type="component" value="Unassembled WGS sequence"/>
</dbReference>
<dbReference type="STRING" id="1287681.M7TRT1"/>
<feature type="region of interest" description="Disordered" evidence="1">
    <location>
        <begin position="274"/>
        <end position="293"/>
    </location>
</feature>
<accession>M7TRT1</accession>
<protein>
    <submittedName>
        <fullName evidence="2">Uncharacterized protein</fullName>
    </submittedName>
</protein>
<sequence length="293" mass="32404">MENGEQKQQEQEQEQNAVVAVPLNTFTPAMFVEAEEDFALPPPPLPSDVPTRLRQTTAVVDAHAKAVHDNMWRMVVREKGRLHRELKQQLGDLPPDQRKASERLSMATSEGLDAVLDNVQAPEYLFSTIPSSTSRSLEPGLSASEEAYRATLALQGEVEKFKYLREDDHNHHHQHYQHDPSRPPPSKFEVGPLTRYHLVPKNPAPGMTPPREYVRVRSLDVIQLAMQNLEGYAEQIPGMREAHRSEIARNLSGAPTAPAAPASTTMTAAVSTARDAGAATAVEDGDPMDIDNE</sequence>
<keyword evidence="3" id="KW-1185">Reference proteome</keyword>
<proteinExistence type="predicted"/>
<dbReference type="KEGG" id="ela:UCREL1_289"/>
<dbReference type="OrthoDB" id="4900256at2759"/>
<name>M7TRT1_EUTLA</name>
<reference evidence="3" key="1">
    <citation type="journal article" date="2013" name="Genome Announc.">
        <title>Draft genome sequence of the grapevine dieback fungus Eutypa lata UCR-EL1.</title>
        <authorList>
            <person name="Blanco-Ulate B."/>
            <person name="Rolshausen P.E."/>
            <person name="Cantu D."/>
        </authorList>
    </citation>
    <scope>NUCLEOTIDE SEQUENCE [LARGE SCALE GENOMIC DNA]</scope>
    <source>
        <strain evidence="3">UCR-EL1</strain>
    </source>
</reference>
<organism evidence="2 3">
    <name type="scientific">Eutypa lata (strain UCR-EL1)</name>
    <name type="common">Grapevine dieback disease fungus</name>
    <name type="synonym">Eutypa armeniacae</name>
    <dbReference type="NCBI Taxonomy" id="1287681"/>
    <lineage>
        <taxon>Eukaryota</taxon>
        <taxon>Fungi</taxon>
        <taxon>Dikarya</taxon>
        <taxon>Ascomycota</taxon>
        <taxon>Pezizomycotina</taxon>
        <taxon>Sordariomycetes</taxon>
        <taxon>Xylariomycetidae</taxon>
        <taxon>Xylariales</taxon>
        <taxon>Diatrypaceae</taxon>
        <taxon>Eutypa</taxon>
    </lineage>
</organism>
<evidence type="ECO:0000256" key="1">
    <source>
        <dbReference type="SAM" id="MobiDB-lite"/>
    </source>
</evidence>
<evidence type="ECO:0000313" key="3">
    <source>
        <dbReference type="Proteomes" id="UP000012174"/>
    </source>
</evidence>